<evidence type="ECO:0000259" key="3">
    <source>
        <dbReference type="PROSITE" id="PS50211"/>
    </source>
</evidence>
<dbReference type="PANTHER" id="PTHR12296">
    <property type="entry name" value="DENN DOMAIN-CONTAINING PROTEIN 4"/>
    <property type="match status" value="1"/>
</dbReference>
<dbReference type="EnsemblMetazoa" id="CapteT216216">
    <property type="protein sequence ID" value="CapteP216216"/>
    <property type="gene ID" value="CapteG216216"/>
</dbReference>
<dbReference type="PROSITE" id="PS50211">
    <property type="entry name" value="DENN"/>
    <property type="match status" value="1"/>
</dbReference>
<evidence type="ECO:0000313" key="4">
    <source>
        <dbReference type="EMBL" id="ELU13488.1"/>
    </source>
</evidence>
<dbReference type="STRING" id="283909.R7V3Q7"/>
<dbReference type="PANTHER" id="PTHR12296:SF30">
    <property type="entry name" value="DENN DOMAIN-CONTAINING PROTEIN CRAG"/>
    <property type="match status" value="1"/>
</dbReference>
<dbReference type="Gene3D" id="3.40.50.11500">
    <property type="match status" value="1"/>
</dbReference>
<feature type="region of interest" description="Disordered" evidence="2">
    <location>
        <begin position="1131"/>
        <end position="1158"/>
    </location>
</feature>
<dbReference type="SMART" id="SM00801">
    <property type="entry name" value="dDENN"/>
    <property type="match status" value="1"/>
</dbReference>
<dbReference type="PROSITE" id="PS51375">
    <property type="entry name" value="PPR"/>
    <property type="match status" value="1"/>
</dbReference>
<reference evidence="4 6" key="2">
    <citation type="journal article" date="2013" name="Nature">
        <title>Insights into bilaterian evolution from three spiralian genomes.</title>
        <authorList>
            <person name="Simakov O."/>
            <person name="Marletaz F."/>
            <person name="Cho S.J."/>
            <person name="Edsinger-Gonzales E."/>
            <person name="Havlak P."/>
            <person name="Hellsten U."/>
            <person name="Kuo D.H."/>
            <person name="Larsson T."/>
            <person name="Lv J."/>
            <person name="Arendt D."/>
            <person name="Savage R."/>
            <person name="Osoegawa K."/>
            <person name="de Jong P."/>
            <person name="Grimwood J."/>
            <person name="Chapman J.A."/>
            <person name="Shapiro H."/>
            <person name="Aerts A."/>
            <person name="Otillar R.P."/>
            <person name="Terry A.Y."/>
            <person name="Boore J.L."/>
            <person name="Grigoriev I.V."/>
            <person name="Lindberg D.R."/>
            <person name="Seaver E.C."/>
            <person name="Weisblat D.A."/>
            <person name="Putnam N.H."/>
            <person name="Rokhsar D.S."/>
        </authorList>
    </citation>
    <scope>NUCLEOTIDE SEQUENCE</scope>
    <source>
        <strain evidence="4 6">I ESC-2004</strain>
    </source>
</reference>
<dbReference type="EMBL" id="KB295185">
    <property type="protein sequence ID" value="ELU13488.1"/>
    <property type="molecule type" value="Genomic_DNA"/>
</dbReference>
<dbReference type="GO" id="GO:0032483">
    <property type="term" value="P:regulation of Rab protein signal transduction"/>
    <property type="evidence" value="ECO:0007669"/>
    <property type="project" value="TreeGrafter"/>
</dbReference>
<dbReference type="InterPro" id="IPR001194">
    <property type="entry name" value="cDENN_dom"/>
</dbReference>
<dbReference type="InterPro" id="IPR011990">
    <property type="entry name" value="TPR-like_helical_dom_sf"/>
</dbReference>
<dbReference type="Pfam" id="PF02141">
    <property type="entry name" value="DENN"/>
    <property type="match status" value="1"/>
</dbReference>
<evidence type="ECO:0000313" key="5">
    <source>
        <dbReference type="EnsemblMetazoa" id="CapteP216216"/>
    </source>
</evidence>
<dbReference type="Pfam" id="PF13812">
    <property type="entry name" value="PPR_3"/>
    <property type="match status" value="1"/>
</dbReference>
<dbReference type="InterPro" id="IPR037516">
    <property type="entry name" value="Tripartite_DENN"/>
</dbReference>
<dbReference type="Pfam" id="PF03455">
    <property type="entry name" value="dDENN"/>
    <property type="match status" value="1"/>
</dbReference>
<name>R7V3Q7_CAPTE</name>
<dbReference type="Proteomes" id="UP000014760">
    <property type="component" value="Unassembled WGS sequence"/>
</dbReference>
<evidence type="ECO:0000256" key="2">
    <source>
        <dbReference type="SAM" id="MobiDB-lite"/>
    </source>
</evidence>
<keyword evidence="6" id="KW-1185">Reference proteome</keyword>
<feature type="non-terminal residue" evidence="4">
    <location>
        <position position="1"/>
    </location>
</feature>
<feature type="compositionally biased region" description="Polar residues" evidence="2">
    <location>
        <begin position="893"/>
        <end position="902"/>
    </location>
</feature>
<dbReference type="FunCoup" id="R7V3Q7">
    <property type="interactions" value="701"/>
</dbReference>
<feature type="region of interest" description="Disordered" evidence="2">
    <location>
        <begin position="855"/>
        <end position="928"/>
    </location>
</feature>
<dbReference type="OrthoDB" id="75250at2759"/>
<proteinExistence type="predicted"/>
<dbReference type="GO" id="GO:0031410">
    <property type="term" value="C:cytoplasmic vesicle"/>
    <property type="evidence" value="ECO:0007669"/>
    <property type="project" value="TreeGrafter"/>
</dbReference>
<feature type="compositionally biased region" description="Polar residues" evidence="2">
    <location>
        <begin position="714"/>
        <end position="730"/>
    </location>
</feature>
<evidence type="ECO:0000256" key="1">
    <source>
        <dbReference type="PROSITE-ProRule" id="PRU00708"/>
    </source>
</evidence>
<dbReference type="Gene3D" id="1.25.40.10">
    <property type="entry name" value="Tetratricopeptide repeat domain"/>
    <property type="match status" value="1"/>
</dbReference>
<dbReference type="InterPro" id="IPR002885">
    <property type="entry name" value="PPR_rpt"/>
</dbReference>
<accession>R7V3Q7</accession>
<dbReference type="SMART" id="SM00799">
    <property type="entry name" value="DENN"/>
    <property type="match status" value="1"/>
</dbReference>
<dbReference type="OMA" id="LMTIAME"/>
<dbReference type="GO" id="GO:0005085">
    <property type="term" value="F:guanyl-nucleotide exchange factor activity"/>
    <property type="evidence" value="ECO:0007669"/>
    <property type="project" value="UniProtKB-ARBA"/>
</dbReference>
<protein>
    <recommendedName>
        <fullName evidence="3">UDENN domain-containing protein</fullName>
    </recommendedName>
</protein>
<feature type="compositionally biased region" description="Polar residues" evidence="2">
    <location>
        <begin position="778"/>
        <end position="811"/>
    </location>
</feature>
<reference evidence="6" key="1">
    <citation type="submission" date="2012-12" db="EMBL/GenBank/DDBJ databases">
        <authorList>
            <person name="Hellsten U."/>
            <person name="Grimwood J."/>
            <person name="Chapman J.A."/>
            <person name="Shapiro H."/>
            <person name="Aerts A."/>
            <person name="Otillar R.P."/>
            <person name="Terry A.Y."/>
            <person name="Boore J.L."/>
            <person name="Simakov O."/>
            <person name="Marletaz F."/>
            <person name="Cho S.-J."/>
            <person name="Edsinger-Gonzales E."/>
            <person name="Havlak P."/>
            <person name="Kuo D.-H."/>
            <person name="Larsson T."/>
            <person name="Lv J."/>
            <person name="Arendt D."/>
            <person name="Savage R."/>
            <person name="Osoegawa K."/>
            <person name="de Jong P."/>
            <person name="Lindberg D.R."/>
            <person name="Seaver E.C."/>
            <person name="Weisblat D.A."/>
            <person name="Putnam N.H."/>
            <person name="Grigoriev I.V."/>
            <person name="Rokhsar D.S."/>
        </authorList>
    </citation>
    <scope>NUCLEOTIDE SEQUENCE</scope>
    <source>
        <strain evidence="6">I ESC-2004</strain>
    </source>
</reference>
<dbReference type="InterPro" id="IPR005112">
    <property type="entry name" value="dDENN_dom"/>
</dbReference>
<feature type="compositionally biased region" description="Basic and acidic residues" evidence="2">
    <location>
        <begin position="1194"/>
        <end position="1204"/>
    </location>
</feature>
<dbReference type="InterPro" id="IPR051696">
    <property type="entry name" value="DENN_Domain_GEFs"/>
</dbReference>
<gene>
    <name evidence="4" type="ORF">CAPTEDRAFT_216216</name>
</gene>
<feature type="region of interest" description="Disordered" evidence="2">
    <location>
        <begin position="1189"/>
        <end position="1217"/>
    </location>
</feature>
<feature type="region of interest" description="Disordered" evidence="2">
    <location>
        <begin position="713"/>
        <end position="835"/>
    </location>
</feature>
<feature type="repeat" description="PPR" evidence="1">
    <location>
        <begin position="410"/>
        <end position="444"/>
    </location>
</feature>
<dbReference type="EMBL" id="AMQN01005134">
    <property type="status" value="NOT_ANNOTATED_CDS"/>
    <property type="molecule type" value="Genomic_DNA"/>
</dbReference>
<reference evidence="5" key="3">
    <citation type="submission" date="2015-06" db="UniProtKB">
        <authorList>
            <consortium name="EnsemblMetazoa"/>
        </authorList>
    </citation>
    <scope>IDENTIFICATION</scope>
</reference>
<dbReference type="HOGENOM" id="CLU_003074_2_0_1"/>
<organism evidence="4">
    <name type="scientific">Capitella teleta</name>
    <name type="common">Polychaete worm</name>
    <dbReference type="NCBI Taxonomy" id="283909"/>
    <lineage>
        <taxon>Eukaryota</taxon>
        <taxon>Metazoa</taxon>
        <taxon>Spiralia</taxon>
        <taxon>Lophotrochozoa</taxon>
        <taxon>Annelida</taxon>
        <taxon>Polychaeta</taxon>
        <taxon>Sedentaria</taxon>
        <taxon>Scolecida</taxon>
        <taxon>Capitellidae</taxon>
        <taxon>Capitella</taxon>
    </lineage>
</organism>
<evidence type="ECO:0000313" key="6">
    <source>
        <dbReference type="Proteomes" id="UP000014760"/>
    </source>
</evidence>
<dbReference type="InterPro" id="IPR043153">
    <property type="entry name" value="DENN_C"/>
</dbReference>
<feature type="domain" description="UDENN" evidence="3">
    <location>
        <begin position="1"/>
        <end position="256"/>
    </location>
</feature>
<sequence>GASYITLLKNLGPENCMSLLLHTLIEQKILIHSLRPAVLTSVAEACANMIFPFHWQCPYIPLCPLGLSGVLCAPTPYIVGVDSRYFDLYDPPQEVICVDLDTNAITLPKYEDRKSISLKMMPKKALKTMRNSLEKLFEEVCQEESQPGTPVEGEFDVAAVDQDFVRRKKKMLLETSIQEVFVRFMASVLRGYSSFLLPITEAPTASTTDLSSLFDMQSFIKSRDKNYAKFFNLMMKTQSFSRFIEERSFVSDKDASLAFFDDCVDRVDDGDQRLIELDDSAKSERTVFVTPPEPTDQQFTYTGFPQLNHQLFPQKAPQNPLVASLKTLAPCPNSPMTRRTKQEMRSALKTAQKQVNTPVLWAKCLLWHCYSIWFIHLPSHVKTTCSKAKALRMAYDVLRRMQSAKLVAPDEVCYRVLMQLCGLYHQPVLAVKVFMEMKQAGVQPNAITYGFYNKAVLECKWPDNKSAFVRWTKIRHTIQAVAQFRRAIKTRRLSVYSNSESDFDRLSRGSGDSYLDDLSHKVPAPAANTGRGIVVPKTEFVSDLVAVDGHEERASTGGMSDRGYSSMTLEDSKHISIVIGSQDSIDSLERARQVKVAEGKAKDSRKQPENTILRKSMEGTAEVNDLINGELDNSVFSNHVVRSLDFGNRPATNGSGELVNGHMPLDAEVGESTTNNQEAICESTTDNQEAICDQTNNTTVDSSTSEDRTLTVIVDSSSQSPIFKQRNSSCSDDDQEHRRIPDSLNIETHSDASPVHSIRTPVTENDPLGLFTDPGTANKESSPPETSTPVKSTESVEAWSPMNTKPRSSTLPPDAKLNDLTPRKSKLVARSESFSTALRSGANRFLSKITEMKQTMTPVKGEGGSSGSVNRTPDSTRRADYSLDNEESYLRKTGSQDALSNRSADELSCSDAGSLDDPGPRNRIRTTPGKYSHYVTKLQDSWKYIKQNETIQYWSSTLKETLKESFNETLGISEEDYGDDYLSEEYGSRDDMAEAGATSDVMQLEQKMRSESGAAGSYWDAQDDVDRASLDRASLRGGAPPLPPSSIGSQQSIPQAFFNVAIEAEICSLSRCTTCSSMLFDEEIMAGWAADDSNLNTTCQFCSTKFVPFLHIYIKDYRHGNKPVMLTPSQSCESIRSAQSLPRQATEKPASNKSETSLDQVVEEKLIDLSPSEEEEASSALNRRCQSDCLPEGRSMEDASKMEDASSDTSKSSEGKKTVTVLDPISVPYLSPLVLRKEIENILEQEGDTCLSKPEFLDEHPIIYWNMVWYFRRIEVPSYMPGCILTSKTVNKDSMPPKSWLTADSRHVNIRPVWDNQRMYEGMSTPLYTLWNQTPLKEPLQADVPKAVETQTQKGMMQQIVSCVMLNDVEQPIQMILNERRKQRLAHENQVLHFHSIYREILFLSFVALGRDNIDHDALDREYKQVHQGLDRKDLYRLKAQDRPPKASVVWCRRIFNELEL</sequence>